<dbReference type="SUPFAM" id="SSF46626">
    <property type="entry name" value="Cytochrome c"/>
    <property type="match status" value="1"/>
</dbReference>
<dbReference type="Gene3D" id="1.10.760.10">
    <property type="entry name" value="Cytochrome c-like domain"/>
    <property type="match status" value="1"/>
</dbReference>
<keyword evidence="8" id="KW-1185">Reference proteome</keyword>
<comment type="caution">
    <text evidence="7">The sequence shown here is derived from an EMBL/GenBank/DDBJ whole genome shotgun (WGS) entry which is preliminary data.</text>
</comment>
<dbReference type="PANTHER" id="PTHR35008:SF8">
    <property type="entry name" value="ALCOHOL DEHYDROGENASE CYTOCHROME C SUBUNIT"/>
    <property type="match status" value="1"/>
</dbReference>
<name>A0A934SAM2_9BACT</name>
<feature type="domain" description="Cytochrome c" evidence="6">
    <location>
        <begin position="106"/>
        <end position="195"/>
    </location>
</feature>
<evidence type="ECO:0000256" key="1">
    <source>
        <dbReference type="ARBA" id="ARBA00022617"/>
    </source>
</evidence>
<dbReference type="Pfam" id="PF00034">
    <property type="entry name" value="Cytochrom_C"/>
    <property type="match status" value="1"/>
</dbReference>
<dbReference type="EMBL" id="JAENIJ010000044">
    <property type="protein sequence ID" value="MBK1884354.1"/>
    <property type="molecule type" value="Genomic_DNA"/>
</dbReference>
<accession>A0A934SAM2</accession>
<keyword evidence="5" id="KW-0812">Transmembrane</keyword>
<dbReference type="InterPro" id="IPR051459">
    <property type="entry name" value="Cytochrome_c-type_DH"/>
</dbReference>
<dbReference type="RefSeq" id="WP_200273458.1">
    <property type="nucleotide sequence ID" value="NZ_JAENIJ010000044.1"/>
</dbReference>
<organism evidence="7 8">
    <name type="scientific">Luteolibacter pohnpeiensis</name>
    <dbReference type="NCBI Taxonomy" id="454153"/>
    <lineage>
        <taxon>Bacteria</taxon>
        <taxon>Pseudomonadati</taxon>
        <taxon>Verrucomicrobiota</taxon>
        <taxon>Verrucomicrobiia</taxon>
        <taxon>Verrucomicrobiales</taxon>
        <taxon>Verrucomicrobiaceae</taxon>
        <taxon>Luteolibacter</taxon>
    </lineage>
</organism>
<dbReference type="PANTHER" id="PTHR35008">
    <property type="entry name" value="BLL4482 PROTEIN-RELATED"/>
    <property type="match status" value="1"/>
</dbReference>
<feature type="transmembrane region" description="Helical" evidence="5">
    <location>
        <begin position="44"/>
        <end position="64"/>
    </location>
</feature>
<proteinExistence type="predicted"/>
<keyword evidence="5" id="KW-1133">Transmembrane helix</keyword>
<reference evidence="7" key="1">
    <citation type="submission" date="2021-01" db="EMBL/GenBank/DDBJ databases">
        <title>Modified the classification status of verrucomicrobia.</title>
        <authorList>
            <person name="Feng X."/>
        </authorList>
    </citation>
    <scope>NUCLEOTIDE SEQUENCE</scope>
    <source>
        <strain evidence="7">KCTC 22041</strain>
    </source>
</reference>
<keyword evidence="2 4" id="KW-0479">Metal-binding</keyword>
<sequence length="261" mass="26471">MSDPNSKPDLEDSINVTEAHGRITRELAASSREKKITDNGRGPISLWIIAAGGAAVLIAGGILGDAGSLFGGTMFSYSSMFRANYVRSAAPGAGDTGPPTKPALVAYSARGAKLYSAKCNGCHGADAKGDGANYPPLAGSKYVLGETERFAMIVLNGIHGPTSSGRDYGGTMPAQGPGMSAADLAGVMTYVRNNFGNSAGDVVTVAMAADAMKTSAARANAGQAVTSEEINAEHLKNLPGDPLDPTTLVNTATLEPAPAAP</sequence>
<dbReference type="GO" id="GO:0020037">
    <property type="term" value="F:heme binding"/>
    <property type="evidence" value="ECO:0007669"/>
    <property type="project" value="InterPro"/>
</dbReference>
<dbReference type="Proteomes" id="UP000603141">
    <property type="component" value="Unassembled WGS sequence"/>
</dbReference>
<gene>
    <name evidence="7" type="ORF">JIN85_18190</name>
</gene>
<dbReference type="PROSITE" id="PS51007">
    <property type="entry name" value="CYTC"/>
    <property type="match status" value="1"/>
</dbReference>
<evidence type="ECO:0000313" key="7">
    <source>
        <dbReference type="EMBL" id="MBK1884354.1"/>
    </source>
</evidence>
<protein>
    <submittedName>
        <fullName evidence="7">Cytochrome c</fullName>
    </submittedName>
</protein>
<evidence type="ECO:0000313" key="8">
    <source>
        <dbReference type="Proteomes" id="UP000603141"/>
    </source>
</evidence>
<dbReference type="AlphaFoldDB" id="A0A934SAM2"/>
<dbReference type="InterPro" id="IPR009056">
    <property type="entry name" value="Cyt_c-like_dom"/>
</dbReference>
<keyword evidence="1 4" id="KW-0349">Heme</keyword>
<evidence type="ECO:0000256" key="4">
    <source>
        <dbReference type="PROSITE-ProRule" id="PRU00433"/>
    </source>
</evidence>
<evidence type="ECO:0000256" key="5">
    <source>
        <dbReference type="SAM" id="Phobius"/>
    </source>
</evidence>
<keyword evidence="3 4" id="KW-0408">Iron</keyword>
<dbReference type="GO" id="GO:0046872">
    <property type="term" value="F:metal ion binding"/>
    <property type="evidence" value="ECO:0007669"/>
    <property type="project" value="UniProtKB-KW"/>
</dbReference>
<evidence type="ECO:0000256" key="2">
    <source>
        <dbReference type="ARBA" id="ARBA00022723"/>
    </source>
</evidence>
<keyword evidence="5" id="KW-0472">Membrane</keyword>
<evidence type="ECO:0000259" key="6">
    <source>
        <dbReference type="PROSITE" id="PS51007"/>
    </source>
</evidence>
<evidence type="ECO:0000256" key="3">
    <source>
        <dbReference type="ARBA" id="ARBA00023004"/>
    </source>
</evidence>
<dbReference type="InterPro" id="IPR036909">
    <property type="entry name" value="Cyt_c-like_dom_sf"/>
</dbReference>
<dbReference type="GO" id="GO:0009055">
    <property type="term" value="F:electron transfer activity"/>
    <property type="evidence" value="ECO:0007669"/>
    <property type="project" value="InterPro"/>
</dbReference>